<organism evidence="1 2">
    <name type="scientific">Ferroacidibacillus organovorans</name>
    <dbReference type="NCBI Taxonomy" id="1765683"/>
    <lineage>
        <taxon>Bacteria</taxon>
        <taxon>Bacillati</taxon>
        <taxon>Bacillota</taxon>
        <taxon>Bacilli</taxon>
        <taxon>Bacillales</taxon>
        <taxon>Alicyclobacillaceae</taxon>
        <taxon>Ferroacidibacillus</taxon>
    </lineage>
</organism>
<dbReference type="AlphaFoldDB" id="A0A101XPV7"/>
<protein>
    <recommendedName>
        <fullName evidence="3">Peptidase M56 BlaR1</fullName>
    </recommendedName>
</protein>
<comment type="caution">
    <text evidence="1">The sequence shown here is derived from an EMBL/GenBank/DDBJ whole genome shotgun (WGS) entry which is preliminary data.</text>
</comment>
<dbReference type="RefSeq" id="WP_067718114.1">
    <property type="nucleotide sequence ID" value="NZ_LPVJ01000057.1"/>
</dbReference>
<accession>A0A101XPV7</accession>
<sequence>MWIKPFARRTAVISGSLILGITMGMSGFSFAKSLFIPHPNSLPIVHKIDFPKNQNGQTYGSDMYSTSLATEPDLILTQGVDANGHPIIGYVLKQDEFLPMPKTPAEAVAMDRKPGSVRKIPLYAVNGKTVIGTFSIGQGQTVLKQAPSN</sequence>
<evidence type="ECO:0008006" key="3">
    <source>
        <dbReference type="Google" id="ProtNLM"/>
    </source>
</evidence>
<evidence type="ECO:0000313" key="2">
    <source>
        <dbReference type="Proteomes" id="UP000053557"/>
    </source>
</evidence>
<dbReference type="EMBL" id="LPVJ01000057">
    <property type="protein sequence ID" value="KUO95197.1"/>
    <property type="molecule type" value="Genomic_DNA"/>
</dbReference>
<evidence type="ECO:0000313" key="1">
    <source>
        <dbReference type="EMBL" id="KUO95197.1"/>
    </source>
</evidence>
<dbReference type="OrthoDB" id="2656948at2"/>
<reference evidence="1 2" key="1">
    <citation type="submission" date="2015-12" db="EMBL/GenBank/DDBJ databases">
        <title>Draft genome sequence of Acidibacillus ferrooxidans ITV001, isolated from a chalcopyrite acid mine drainage site in Brazil.</title>
        <authorList>
            <person name="Dall'Agnol H."/>
            <person name="Nancucheo I."/>
            <person name="Johnson B."/>
            <person name="Oliveira R."/>
            <person name="Leite L."/>
            <person name="Pylro V."/>
            <person name="Nunes G.L."/>
            <person name="Tzotzos G."/>
            <person name="Fernandes G.R."/>
            <person name="Dutra J."/>
            <person name="Orellana S.C."/>
            <person name="Oliveira G."/>
        </authorList>
    </citation>
    <scope>NUCLEOTIDE SEQUENCE [LARGE SCALE GENOMIC DNA]</scope>
    <source>
        <strain evidence="2">ITV01</strain>
    </source>
</reference>
<name>A0A101XPV7_9BACL</name>
<keyword evidence="2" id="KW-1185">Reference proteome</keyword>
<gene>
    <name evidence="1" type="ORF">ATW55_15420</name>
</gene>
<proteinExistence type="predicted"/>
<dbReference type="Proteomes" id="UP000053557">
    <property type="component" value="Unassembled WGS sequence"/>
</dbReference>